<name>A0A2C9UQK3_MANES</name>
<evidence type="ECO:0000313" key="5">
    <source>
        <dbReference type="Proteomes" id="UP000091857"/>
    </source>
</evidence>
<dbReference type="SUPFAM" id="SSF53756">
    <property type="entry name" value="UDP-Glycosyltransferase/glycogen phosphorylase"/>
    <property type="match status" value="1"/>
</dbReference>
<keyword evidence="5" id="KW-1185">Reference proteome</keyword>
<dbReference type="InterPro" id="IPR002213">
    <property type="entry name" value="UDP_glucos_trans"/>
</dbReference>
<evidence type="ECO:0000256" key="2">
    <source>
        <dbReference type="ARBA" id="ARBA00022676"/>
    </source>
</evidence>
<dbReference type="FunFam" id="3.40.50.2000:FF:000037">
    <property type="entry name" value="Glycosyltransferase"/>
    <property type="match status" value="1"/>
</dbReference>
<dbReference type="OMA" id="ETHIGYL"/>
<evidence type="ECO:0000256" key="1">
    <source>
        <dbReference type="ARBA" id="ARBA00009995"/>
    </source>
</evidence>
<evidence type="ECO:0000256" key="3">
    <source>
        <dbReference type="ARBA" id="ARBA00022679"/>
    </source>
</evidence>
<dbReference type="PANTHER" id="PTHR48049">
    <property type="entry name" value="GLYCOSYLTRANSFERASE"/>
    <property type="match status" value="1"/>
</dbReference>
<comment type="caution">
    <text evidence="4">The sequence shown here is derived from an EMBL/GenBank/DDBJ whole genome shotgun (WGS) entry which is preliminary data.</text>
</comment>
<evidence type="ECO:0000313" key="4">
    <source>
        <dbReference type="EMBL" id="OAY33492.1"/>
    </source>
</evidence>
<organism evidence="4 5">
    <name type="scientific">Manihot esculenta</name>
    <name type="common">Cassava</name>
    <name type="synonym">Jatropha manihot</name>
    <dbReference type="NCBI Taxonomy" id="3983"/>
    <lineage>
        <taxon>Eukaryota</taxon>
        <taxon>Viridiplantae</taxon>
        <taxon>Streptophyta</taxon>
        <taxon>Embryophyta</taxon>
        <taxon>Tracheophyta</taxon>
        <taxon>Spermatophyta</taxon>
        <taxon>Magnoliopsida</taxon>
        <taxon>eudicotyledons</taxon>
        <taxon>Gunneridae</taxon>
        <taxon>Pentapetalae</taxon>
        <taxon>rosids</taxon>
        <taxon>fabids</taxon>
        <taxon>Malpighiales</taxon>
        <taxon>Euphorbiaceae</taxon>
        <taxon>Crotonoideae</taxon>
        <taxon>Manihoteae</taxon>
        <taxon>Manihot</taxon>
    </lineage>
</organism>
<keyword evidence="3" id="KW-0808">Transferase</keyword>
<dbReference type="GO" id="GO:0035251">
    <property type="term" value="F:UDP-glucosyltransferase activity"/>
    <property type="evidence" value="ECO:0000318"/>
    <property type="project" value="GO_Central"/>
</dbReference>
<dbReference type="CDD" id="cd03784">
    <property type="entry name" value="GT1_Gtf-like"/>
    <property type="match status" value="1"/>
</dbReference>
<keyword evidence="2" id="KW-0328">Glycosyltransferase</keyword>
<dbReference type="PANTHER" id="PTHR48049:SF60">
    <property type="entry name" value="UDP-GLYCOSYLTRANSFERASE 91B1"/>
    <property type="match status" value="1"/>
</dbReference>
<evidence type="ECO:0008006" key="6">
    <source>
        <dbReference type="Google" id="ProtNLM"/>
    </source>
</evidence>
<protein>
    <recommendedName>
        <fullName evidence="6">Glycosyltransferase</fullName>
    </recommendedName>
</protein>
<accession>A0A2C9UQK3</accession>
<dbReference type="Pfam" id="PF00201">
    <property type="entry name" value="UDPGT"/>
    <property type="match status" value="1"/>
</dbReference>
<sequence>MSEPKKLHVALFPWLAFGHIIPFFELAKHIAQRGHNISFISTPRNIQRLPKIPSNLAPLVDLVSLHLPIVKHLPRDAEATSDLPSQKVPYLKIAYDGLQGPLLQFLKTSSPDWIICDFAQYWLPPMASNLGISLAFFSILGAWSVSFFGSSSSAMIKGEDPRSQPEDFTLVPEWIPFPSKVAFKLHEAKRIFQAEVKDSDVGVSDMFRVGSVLAGCDVIAVRSCNELEAEFLRLLGELHGKPCLPIGLLPPDDLDATCSEEDDTWLTIREWLDKQNKGSVVYVAFGSEAELSQPELNELALGLELSELPFFWVLRKQDSSVELPDGFKDRVKGRGIVWTSWVPQLRILGHESVGGFLTHCGYGSVVEALYSGLALIMLPINIIDQGLIARVFGKKKVGVEVTRDESNGSFTKESVADSLRLVMVEKEGEEYRDNAKEMRKLFADKGFHDQYLDHFVEFLQNDH</sequence>
<dbReference type="EMBL" id="CM004399">
    <property type="protein sequence ID" value="OAY33492.1"/>
    <property type="molecule type" value="Genomic_DNA"/>
</dbReference>
<dbReference type="Gene3D" id="3.40.50.2000">
    <property type="entry name" value="Glycogen Phosphorylase B"/>
    <property type="match status" value="2"/>
</dbReference>
<gene>
    <name evidence="4" type="ORF">MANES_13G101100v8</name>
</gene>
<reference evidence="5" key="1">
    <citation type="journal article" date="2016" name="Nat. Biotechnol.">
        <title>Sequencing wild and cultivated cassava and related species reveals extensive interspecific hybridization and genetic diversity.</title>
        <authorList>
            <person name="Bredeson J.V."/>
            <person name="Lyons J.B."/>
            <person name="Prochnik S.E."/>
            <person name="Wu G.A."/>
            <person name="Ha C.M."/>
            <person name="Edsinger-Gonzales E."/>
            <person name="Grimwood J."/>
            <person name="Schmutz J."/>
            <person name="Rabbi I.Y."/>
            <person name="Egesi C."/>
            <person name="Nauluvula P."/>
            <person name="Lebot V."/>
            <person name="Ndunguru J."/>
            <person name="Mkamilo G."/>
            <person name="Bart R.S."/>
            <person name="Setter T.L."/>
            <person name="Gleadow R.M."/>
            <person name="Kulakow P."/>
            <person name="Ferguson M.E."/>
            <person name="Rounsley S."/>
            <person name="Rokhsar D.S."/>
        </authorList>
    </citation>
    <scope>NUCLEOTIDE SEQUENCE [LARGE SCALE GENOMIC DNA]</scope>
    <source>
        <strain evidence="5">cv. AM560-2</strain>
    </source>
</reference>
<proteinExistence type="inferred from homology"/>
<comment type="similarity">
    <text evidence="1">Belongs to the UDP-glycosyltransferase family.</text>
</comment>
<dbReference type="OrthoDB" id="5835829at2759"/>
<dbReference type="FunFam" id="3.40.50.2000:FF:000088">
    <property type="entry name" value="Glycosyltransferase"/>
    <property type="match status" value="1"/>
</dbReference>
<dbReference type="InterPro" id="IPR050481">
    <property type="entry name" value="UDP-glycosyltransf_plant"/>
</dbReference>
<dbReference type="Gramene" id="Manes.13G101100.1.v8.1">
    <property type="protein sequence ID" value="Manes.13G101100.1.v8.1.CDS.1"/>
    <property type="gene ID" value="Manes.13G101100.v8.1"/>
</dbReference>
<dbReference type="AlphaFoldDB" id="A0A2C9UQK3"/>
<dbReference type="Proteomes" id="UP000091857">
    <property type="component" value="Chromosome 13"/>
</dbReference>